<reference evidence="2" key="1">
    <citation type="submission" date="2016-10" db="EMBL/GenBank/DDBJ databases">
        <authorList>
            <person name="Varghese N."/>
            <person name="Submissions S."/>
        </authorList>
    </citation>
    <scope>NUCLEOTIDE SEQUENCE [LARGE SCALE GENOMIC DNA]</scope>
    <source>
        <strain evidence="2">DSM 217</strain>
    </source>
</reference>
<gene>
    <name evidence="1" type="ORF">SAMN05421783_12319</name>
</gene>
<protein>
    <submittedName>
        <fullName evidence="1">Uncharacterized protein</fullName>
    </submittedName>
</protein>
<keyword evidence="2" id="KW-1185">Reference proteome</keyword>
<dbReference type="AlphaFoldDB" id="A0A1H3B687"/>
<evidence type="ECO:0000313" key="1">
    <source>
        <dbReference type="EMBL" id="SDX37462.1"/>
    </source>
</evidence>
<dbReference type="RefSeq" id="WP_093036214.1">
    <property type="nucleotide sequence ID" value="NZ_FNNZ01000023.1"/>
</dbReference>
<accession>A0A1H3B687</accession>
<organism evidence="1 2">
    <name type="scientific">Thiocapsa roseopersicina</name>
    <dbReference type="NCBI Taxonomy" id="1058"/>
    <lineage>
        <taxon>Bacteria</taxon>
        <taxon>Pseudomonadati</taxon>
        <taxon>Pseudomonadota</taxon>
        <taxon>Gammaproteobacteria</taxon>
        <taxon>Chromatiales</taxon>
        <taxon>Chromatiaceae</taxon>
        <taxon>Thiocapsa</taxon>
    </lineage>
</organism>
<dbReference type="EMBL" id="FNNZ01000023">
    <property type="protein sequence ID" value="SDX37462.1"/>
    <property type="molecule type" value="Genomic_DNA"/>
</dbReference>
<sequence length="86" mass="9377">MSETTIFDWFDAGSRVLEGARTSDLFPPLDDAQAQRAWLAGFAGAWAERSGDEAAEDALVAALEGRPALLRQLWDRGPGKIARSWS</sequence>
<name>A0A1H3B687_THIRO</name>
<proteinExistence type="predicted"/>
<dbReference type="OrthoDB" id="5771483at2"/>
<dbReference type="Proteomes" id="UP000198816">
    <property type="component" value="Unassembled WGS sequence"/>
</dbReference>
<evidence type="ECO:0000313" key="2">
    <source>
        <dbReference type="Proteomes" id="UP000198816"/>
    </source>
</evidence>